<dbReference type="Proteomes" id="UP000014962">
    <property type="component" value="Unassembled WGS sequence"/>
</dbReference>
<gene>
    <name evidence="2" type="ORF">ADIWIN_1804</name>
</gene>
<dbReference type="STRING" id="641526.ADIWIN_1804"/>
<proteinExistence type="predicted"/>
<accession>S7XAI9</accession>
<keyword evidence="3" id="KW-1185">Reference proteome</keyword>
<evidence type="ECO:0000313" key="3">
    <source>
        <dbReference type="Proteomes" id="UP000014962"/>
    </source>
</evidence>
<dbReference type="PROSITE" id="PS51352">
    <property type="entry name" value="THIOREDOXIN_2"/>
    <property type="match status" value="1"/>
</dbReference>
<dbReference type="EMBL" id="ATMR01000095">
    <property type="protein sequence ID" value="EPR73023.1"/>
    <property type="molecule type" value="Genomic_DNA"/>
</dbReference>
<evidence type="ECO:0000313" key="2">
    <source>
        <dbReference type="EMBL" id="EPR73023.1"/>
    </source>
</evidence>
<dbReference type="AlphaFoldDB" id="S7XAI9"/>
<dbReference type="InterPro" id="IPR036249">
    <property type="entry name" value="Thioredoxin-like_sf"/>
</dbReference>
<reference evidence="2 3" key="1">
    <citation type="journal article" date="2013" name="Genome Announc.">
        <title>Draft Genome Sequence of Winogradskyella psychrotolerans RS-3T, Isolated from the Marine Transect of Kongsfjorden, Ny-Alesund, Svalbard, Arctic Ocean.</title>
        <authorList>
            <person name="Kumar Pinnaka A."/>
            <person name="Ara S."/>
            <person name="Singh A."/>
            <person name="Shivaji S."/>
        </authorList>
    </citation>
    <scope>NUCLEOTIDE SEQUENCE [LARGE SCALE GENOMIC DNA]</scope>
    <source>
        <strain evidence="2 3">RS-3</strain>
    </source>
</reference>
<dbReference type="Pfam" id="PF13905">
    <property type="entry name" value="Thioredoxin_8"/>
    <property type="match status" value="1"/>
</dbReference>
<dbReference type="eggNOG" id="COG0526">
    <property type="taxonomic scope" value="Bacteria"/>
</dbReference>
<dbReference type="SUPFAM" id="SSF52833">
    <property type="entry name" value="Thioredoxin-like"/>
    <property type="match status" value="1"/>
</dbReference>
<dbReference type="Gene3D" id="3.40.30.10">
    <property type="entry name" value="Glutaredoxin"/>
    <property type="match status" value="1"/>
</dbReference>
<feature type="domain" description="Thioredoxin" evidence="1">
    <location>
        <begin position="325"/>
        <end position="470"/>
    </location>
</feature>
<comment type="caution">
    <text evidence="2">The sequence shown here is derived from an EMBL/GenBank/DDBJ whole genome shotgun (WGS) entry which is preliminary data.</text>
</comment>
<protein>
    <recommendedName>
        <fullName evidence="1">Thioredoxin domain-containing protein</fullName>
    </recommendedName>
</protein>
<evidence type="ECO:0000259" key="1">
    <source>
        <dbReference type="PROSITE" id="PS51352"/>
    </source>
</evidence>
<name>S7XAI9_9FLAO</name>
<dbReference type="CDD" id="cd02966">
    <property type="entry name" value="TlpA_like_family"/>
    <property type="match status" value="1"/>
</dbReference>
<dbReference type="InterPro" id="IPR012336">
    <property type="entry name" value="Thioredoxin-like_fold"/>
</dbReference>
<organism evidence="2 3">
    <name type="scientific">Winogradskyella psychrotolerans RS-3</name>
    <dbReference type="NCBI Taxonomy" id="641526"/>
    <lineage>
        <taxon>Bacteria</taxon>
        <taxon>Pseudomonadati</taxon>
        <taxon>Bacteroidota</taxon>
        <taxon>Flavobacteriia</taxon>
        <taxon>Flavobacteriales</taxon>
        <taxon>Flavobacteriaceae</taxon>
        <taxon>Winogradskyella</taxon>
    </lineage>
</organism>
<dbReference type="InterPro" id="IPR013766">
    <property type="entry name" value="Thioredoxin_domain"/>
</dbReference>
<sequence>MIVHMMGQVKISKSMNRIKNLNCKSYMGLQFILLLFFSCVQEKEREVYVEKNNTTQKDSIVVSIEFIGVGEVGFNIPDDYLNNNFLSFKSETNDSTSIIKKIPITEKYKVIKYKGLVYNNNEFQKITQAYLLTDKTDTLKLTFLADNYVFSKSMNNIDYVFENYKSLVNEKWDVSKSNEKKSILKLDTLYRKFVQKYSSENKSGLLQYNDIYYYNKLQNLDSTNEEVDNFLKRTIDPVASKELYSLLYNYTKTRIKMFDYNTLNEKKYGKKYLELIAIGHYNFLKDPDNKRDKKYQSAIDWLKTTDFYKKDSLHIKKKITPLDSNLFKTKIHKLILADTEQNDLSIAQVIKQNPSSYYLLDFWATWCAPCIKGVKIMNNMQLPKNIKVISISVDKEKDKQKWKTKTKELEQSLSYWIDETDSNTKEFIKFIEMQSIPRYILIDKGMNLIDQAFYHPQEPQFLSKLKDVKNHKYW</sequence>